<comment type="caution">
    <text evidence="1">The sequence shown here is derived from an EMBL/GenBank/DDBJ whole genome shotgun (WGS) entry which is preliminary data.</text>
</comment>
<organism evidence="1 2">
    <name type="scientific">Ixodes persulcatus</name>
    <name type="common">Taiga tick</name>
    <dbReference type="NCBI Taxonomy" id="34615"/>
    <lineage>
        <taxon>Eukaryota</taxon>
        <taxon>Metazoa</taxon>
        <taxon>Ecdysozoa</taxon>
        <taxon>Arthropoda</taxon>
        <taxon>Chelicerata</taxon>
        <taxon>Arachnida</taxon>
        <taxon>Acari</taxon>
        <taxon>Parasitiformes</taxon>
        <taxon>Ixodida</taxon>
        <taxon>Ixodoidea</taxon>
        <taxon>Ixodidae</taxon>
        <taxon>Ixodinae</taxon>
        <taxon>Ixodes</taxon>
    </lineage>
</organism>
<sequence>MLSILYLPKDSEWIEEDDGFTQRWQSHCLGAVDGKHAAITCPRNSGPTHRNYEALRLFINLCMGLKLKVDLLGAIQMISRTLADIKQDRMANCFRRAGFAIAAEEGFSEALDDNSSESLNDAFRQLSAFPDAMPVEVTARDFVSVDDEVQAGVELSETDIVADVGDTEEAESSGNEGPGDRRRSLHALPLK</sequence>
<name>A0AC60NVL4_IXOPE</name>
<dbReference type="Proteomes" id="UP000805193">
    <property type="component" value="Unassembled WGS sequence"/>
</dbReference>
<protein>
    <submittedName>
        <fullName evidence="1">Uncharacterized protein</fullName>
    </submittedName>
</protein>
<proteinExistence type="predicted"/>
<gene>
    <name evidence="1" type="ORF">HPB47_011751</name>
</gene>
<evidence type="ECO:0000313" key="2">
    <source>
        <dbReference type="Proteomes" id="UP000805193"/>
    </source>
</evidence>
<accession>A0AC60NVL4</accession>
<dbReference type="EMBL" id="JABSTQ010011460">
    <property type="protein sequence ID" value="KAG0411110.1"/>
    <property type="molecule type" value="Genomic_DNA"/>
</dbReference>
<evidence type="ECO:0000313" key="1">
    <source>
        <dbReference type="EMBL" id="KAG0411110.1"/>
    </source>
</evidence>
<reference evidence="1 2" key="1">
    <citation type="journal article" date="2020" name="Cell">
        <title>Large-Scale Comparative Analyses of Tick Genomes Elucidate Their Genetic Diversity and Vector Capacities.</title>
        <authorList>
            <consortium name="Tick Genome and Microbiome Consortium (TIGMIC)"/>
            <person name="Jia N."/>
            <person name="Wang J."/>
            <person name="Shi W."/>
            <person name="Du L."/>
            <person name="Sun Y."/>
            <person name="Zhan W."/>
            <person name="Jiang J.F."/>
            <person name="Wang Q."/>
            <person name="Zhang B."/>
            <person name="Ji P."/>
            <person name="Bell-Sakyi L."/>
            <person name="Cui X.M."/>
            <person name="Yuan T.T."/>
            <person name="Jiang B.G."/>
            <person name="Yang W.F."/>
            <person name="Lam T.T."/>
            <person name="Chang Q.C."/>
            <person name="Ding S.J."/>
            <person name="Wang X.J."/>
            <person name="Zhu J.G."/>
            <person name="Ruan X.D."/>
            <person name="Zhao L."/>
            <person name="Wei J.T."/>
            <person name="Ye R.Z."/>
            <person name="Que T.C."/>
            <person name="Du C.H."/>
            <person name="Zhou Y.H."/>
            <person name="Cheng J.X."/>
            <person name="Dai P.F."/>
            <person name="Guo W.B."/>
            <person name="Han X.H."/>
            <person name="Huang E.J."/>
            <person name="Li L.F."/>
            <person name="Wei W."/>
            <person name="Gao Y.C."/>
            <person name="Liu J.Z."/>
            <person name="Shao H.Z."/>
            <person name="Wang X."/>
            <person name="Wang C.C."/>
            <person name="Yang T.C."/>
            <person name="Huo Q.B."/>
            <person name="Li W."/>
            <person name="Chen H.Y."/>
            <person name="Chen S.E."/>
            <person name="Zhou L.G."/>
            <person name="Ni X.B."/>
            <person name="Tian J.H."/>
            <person name="Sheng Y."/>
            <person name="Liu T."/>
            <person name="Pan Y.S."/>
            <person name="Xia L.Y."/>
            <person name="Li J."/>
            <person name="Zhao F."/>
            <person name="Cao W.C."/>
        </authorList>
    </citation>
    <scope>NUCLEOTIDE SEQUENCE [LARGE SCALE GENOMIC DNA]</scope>
    <source>
        <strain evidence="1">Iper-2018</strain>
    </source>
</reference>
<keyword evidence="2" id="KW-1185">Reference proteome</keyword>